<accession>A0ABD3HHQ3</accession>
<gene>
    <name evidence="2" type="ORF">R1sor_004809</name>
</gene>
<dbReference type="EMBL" id="JBJQOH010000003">
    <property type="protein sequence ID" value="KAL3691158.1"/>
    <property type="molecule type" value="Genomic_DNA"/>
</dbReference>
<evidence type="ECO:0000256" key="1">
    <source>
        <dbReference type="SAM" id="MobiDB-lite"/>
    </source>
</evidence>
<sequence>MAQTKIRYQLEGPLPADLTLGELQTLNSSLKAFSIARVSEYIGKAGIIPIEWTETQLDWYLETIEFVRIGKLLKGKETIDGPFKFVTGDTGFVCLEDSNGTSVHEVNDAYAIGSQEQEEYEIEEALSQNVCLCKEFFQSNDVCFCGFRRCKKDEGGSQSPETAPTMTEKGKEPAVEVPTSPQLRQP</sequence>
<dbReference type="AlphaFoldDB" id="A0ABD3HHQ3"/>
<organism evidence="2 3">
    <name type="scientific">Riccia sorocarpa</name>
    <dbReference type="NCBI Taxonomy" id="122646"/>
    <lineage>
        <taxon>Eukaryota</taxon>
        <taxon>Viridiplantae</taxon>
        <taxon>Streptophyta</taxon>
        <taxon>Embryophyta</taxon>
        <taxon>Marchantiophyta</taxon>
        <taxon>Marchantiopsida</taxon>
        <taxon>Marchantiidae</taxon>
        <taxon>Marchantiales</taxon>
        <taxon>Ricciaceae</taxon>
        <taxon>Riccia</taxon>
    </lineage>
</organism>
<proteinExistence type="predicted"/>
<keyword evidence="3" id="KW-1185">Reference proteome</keyword>
<name>A0ABD3HHQ3_9MARC</name>
<protein>
    <submittedName>
        <fullName evidence="2">Uncharacterized protein</fullName>
    </submittedName>
</protein>
<evidence type="ECO:0000313" key="3">
    <source>
        <dbReference type="Proteomes" id="UP001633002"/>
    </source>
</evidence>
<feature type="compositionally biased region" description="Polar residues" evidence="1">
    <location>
        <begin position="156"/>
        <end position="165"/>
    </location>
</feature>
<reference evidence="2 3" key="1">
    <citation type="submission" date="2024-09" db="EMBL/GenBank/DDBJ databases">
        <title>Chromosome-scale assembly of Riccia sorocarpa.</title>
        <authorList>
            <person name="Paukszto L."/>
        </authorList>
    </citation>
    <scope>NUCLEOTIDE SEQUENCE [LARGE SCALE GENOMIC DNA]</scope>
    <source>
        <strain evidence="2">LP-2024</strain>
        <tissue evidence="2">Aerial parts of the thallus</tissue>
    </source>
</reference>
<comment type="caution">
    <text evidence="2">The sequence shown here is derived from an EMBL/GenBank/DDBJ whole genome shotgun (WGS) entry which is preliminary data.</text>
</comment>
<evidence type="ECO:0000313" key="2">
    <source>
        <dbReference type="EMBL" id="KAL3691158.1"/>
    </source>
</evidence>
<feature type="region of interest" description="Disordered" evidence="1">
    <location>
        <begin position="151"/>
        <end position="186"/>
    </location>
</feature>
<dbReference type="Proteomes" id="UP001633002">
    <property type="component" value="Unassembled WGS sequence"/>
</dbReference>